<name>A0A0V0QD70_PSEPJ</name>
<dbReference type="Proteomes" id="UP000054937">
    <property type="component" value="Unassembled WGS sequence"/>
</dbReference>
<dbReference type="InterPro" id="IPR011009">
    <property type="entry name" value="Kinase-like_dom_sf"/>
</dbReference>
<dbReference type="GO" id="GO:0004674">
    <property type="term" value="F:protein serine/threonine kinase activity"/>
    <property type="evidence" value="ECO:0007669"/>
    <property type="project" value="UniProtKB-KW"/>
</dbReference>
<dbReference type="Pfam" id="PF00069">
    <property type="entry name" value="Pkinase"/>
    <property type="match status" value="1"/>
</dbReference>
<keyword evidence="2 3" id="KW-0067">ATP-binding</keyword>
<evidence type="ECO:0000313" key="7">
    <source>
        <dbReference type="EMBL" id="KRX00145.1"/>
    </source>
</evidence>
<dbReference type="EMBL" id="LDAU01000194">
    <property type="protein sequence ID" value="KRX00145.1"/>
    <property type="molecule type" value="Genomic_DNA"/>
</dbReference>
<dbReference type="InParanoid" id="A0A0V0QD70"/>
<dbReference type="InterPro" id="IPR051681">
    <property type="entry name" value="Ser/Thr_Kinases-Pseudokinases"/>
</dbReference>
<dbReference type="GO" id="GO:0005524">
    <property type="term" value="F:ATP binding"/>
    <property type="evidence" value="ECO:0007669"/>
    <property type="project" value="UniProtKB-UniRule"/>
</dbReference>
<evidence type="ECO:0000256" key="2">
    <source>
        <dbReference type="ARBA" id="ARBA00022840"/>
    </source>
</evidence>
<evidence type="ECO:0000256" key="4">
    <source>
        <dbReference type="RuleBase" id="RU000304"/>
    </source>
</evidence>
<dbReference type="Gene3D" id="3.30.200.20">
    <property type="entry name" value="Phosphorylase Kinase, domain 1"/>
    <property type="match status" value="1"/>
</dbReference>
<keyword evidence="1 3" id="KW-0547">Nucleotide-binding</keyword>
<gene>
    <name evidence="7" type="ORF">PPERSA_10644</name>
</gene>
<dbReference type="Gene3D" id="1.10.510.10">
    <property type="entry name" value="Transferase(Phosphotransferase) domain 1"/>
    <property type="match status" value="1"/>
</dbReference>
<comment type="caution">
    <text evidence="7">The sequence shown here is derived from an EMBL/GenBank/DDBJ whole genome shotgun (WGS) entry which is preliminary data.</text>
</comment>
<evidence type="ECO:0000313" key="8">
    <source>
        <dbReference type="Proteomes" id="UP000054937"/>
    </source>
</evidence>
<dbReference type="AlphaFoldDB" id="A0A0V0QD70"/>
<dbReference type="InterPro" id="IPR017441">
    <property type="entry name" value="Protein_kinase_ATP_BS"/>
</dbReference>
<dbReference type="PROSITE" id="PS00108">
    <property type="entry name" value="PROTEIN_KINASE_ST"/>
    <property type="match status" value="1"/>
</dbReference>
<keyword evidence="7" id="KW-0418">Kinase</keyword>
<dbReference type="SUPFAM" id="SSF56112">
    <property type="entry name" value="Protein kinase-like (PK-like)"/>
    <property type="match status" value="1"/>
</dbReference>
<dbReference type="PROSITE" id="PS50011">
    <property type="entry name" value="PROTEIN_KINASE_DOM"/>
    <property type="match status" value="1"/>
</dbReference>
<dbReference type="PROSITE" id="PS00107">
    <property type="entry name" value="PROTEIN_KINASE_ATP"/>
    <property type="match status" value="1"/>
</dbReference>
<feature type="region of interest" description="Disordered" evidence="5">
    <location>
        <begin position="113"/>
        <end position="136"/>
    </location>
</feature>
<dbReference type="InterPro" id="IPR000719">
    <property type="entry name" value="Prot_kinase_dom"/>
</dbReference>
<feature type="compositionally biased region" description="Low complexity" evidence="5">
    <location>
        <begin position="66"/>
        <end position="91"/>
    </location>
</feature>
<dbReference type="PANTHER" id="PTHR44329:SF298">
    <property type="entry name" value="MIXED LINEAGE KINASE DOMAIN-LIKE PROTEIN"/>
    <property type="match status" value="1"/>
</dbReference>
<dbReference type="InterPro" id="IPR008271">
    <property type="entry name" value="Ser/Thr_kinase_AS"/>
</dbReference>
<dbReference type="OrthoDB" id="4062651at2759"/>
<feature type="binding site" evidence="3">
    <location>
        <position position="243"/>
    </location>
    <ligand>
        <name>ATP</name>
        <dbReference type="ChEBI" id="CHEBI:30616"/>
    </ligand>
</feature>
<feature type="compositionally biased region" description="Basic and acidic residues" evidence="5">
    <location>
        <begin position="125"/>
        <end position="136"/>
    </location>
</feature>
<evidence type="ECO:0000256" key="3">
    <source>
        <dbReference type="PROSITE-ProRule" id="PRU10141"/>
    </source>
</evidence>
<reference evidence="7 8" key="1">
    <citation type="journal article" date="2015" name="Sci. Rep.">
        <title>Genome of the facultative scuticociliatosis pathogen Pseudocohnilembus persalinus provides insight into its virulence through horizontal gene transfer.</title>
        <authorList>
            <person name="Xiong J."/>
            <person name="Wang G."/>
            <person name="Cheng J."/>
            <person name="Tian M."/>
            <person name="Pan X."/>
            <person name="Warren A."/>
            <person name="Jiang C."/>
            <person name="Yuan D."/>
            <person name="Miao W."/>
        </authorList>
    </citation>
    <scope>NUCLEOTIDE SEQUENCE [LARGE SCALE GENOMIC DNA]</scope>
    <source>
        <strain evidence="7">36N120E</strain>
    </source>
</reference>
<evidence type="ECO:0000259" key="6">
    <source>
        <dbReference type="PROSITE" id="PS50011"/>
    </source>
</evidence>
<feature type="region of interest" description="Disordered" evidence="5">
    <location>
        <begin position="60"/>
        <end position="91"/>
    </location>
</feature>
<keyword evidence="7" id="KW-0808">Transferase</keyword>
<proteinExistence type="inferred from homology"/>
<evidence type="ECO:0000256" key="1">
    <source>
        <dbReference type="ARBA" id="ARBA00022741"/>
    </source>
</evidence>
<organism evidence="7 8">
    <name type="scientific">Pseudocohnilembus persalinus</name>
    <name type="common">Ciliate</name>
    <dbReference type="NCBI Taxonomy" id="266149"/>
    <lineage>
        <taxon>Eukaryota</taxon>
        <taxon>Sar</taxon>
        <taxon>Alveolata</taxon>
        <taxon>Ciliophora</taxon>
        <taxon>Intramacronucleata</taxon>
        <taxon>Oligohymenophorea</taxon>
        <taxon>Scuticociliatia</taxon>
        <taxon>Philasterida</taxon>
        <taxon>Pseudocohnilembidae</taxon>
        <taxon>Pseudocohnilembus</taxon>
    </lineage>
</organism>
<keyword evidence="8" id="KW-1185">Reference proteome</keyword>
<dbReference type="SMART" id="SM00220">
    <property type="entry name" value="S_TKc"/>
    <property type="match status" value="1"/>
</dbReference>
<evidence type="ECO:0000256" key="5">
    <source>
        <dbReference type="SAM" id="MobiDB-lite"/>
    </source>
</evidence>
<sequence>MKKQAKSKNAMQMKDMDEAQQKIQSLKLETQNINDNIKMKQDVQKIPTTKYQKTAITKSKLDINKTKTPPTQTKQTKNSTTNKTGTKQSGQSTITYKNNIHIQNPNSQAKIVINQKSQPQSQSSHSEKKLMSTNDRSEHLDFENEQDEDQTIYDDTLKQFGQEHKVHSEQQRDWHHNKPLIINKIQSCEQISSSFQELIKSVQQKLIKIIPNQQIDNLGDIIGEGGFGQVYKGKWMNMEVAIKEMILSYSEFKTMDREMSLMAQNRHQKLVNMYGIVLNEIRKDRLQCCIIMELMQQDLEDYIFQDQIKNDNPDKLSEKIDILLDVTEGIYFLHLSEVVHRDIKPKNILLNDKKQAKLTDLGIARALEDKEKTMNATIAFTARYASRESAVDEVTAYTSDIWSLGLVMYELFTHKRCWDGLSSNKIIIGLSKQASPFEKDWEKSIQNQDLVKLITQCCDYVPENRPTPQYILDQLKKIKSNIK</sequence>
<dbReference type="PANTHER" id="PTHR44329">
    <property type="entry name" value="SERINE/THREONINE-PROTEIN KINASE TNNI3K-RELATED"/>
    <property type="match status" value="1"/>
</dbReference>
<feature type="region of interest" description="Disordered" evidence="5">
    <location>
        <begin position="1"/>
        <end position="21"/>
    </location>
</feature>
<keyword evidence="4" id="KW-0723">Serine/threonine-protein kinase</keyword>
<feature type="domain" description="Protein kinase" evidence="6">
    <location>
        <begin position="216"/>
        <end position="478"/>
    </location>
</feature>
<accession>A0A0V0QD70</accession>
<comment type="similarity">
    <text evidence="4">Belongs to the protein kinase superfamily.</text>
</comment>
<feature type="compositionally biased region" description="Low complexity" evidence="5">
    <location>
        <begin position="115"/>
        <end position="124"/>
    </location>
</feature>
<dbReference type="OMA" id="LECTRAN"/>
<protein>
    <submittedName>
        <fullName evidence="7">Protein kinase-like domain</fullName>
    </submittedName>
</protein>